<dbReference type="Gene3D" id="1.20.120.20">
    <property type="entry name" value="Apolipoprotein"/>
    <property type="match status" value="1"/>
</dbReference>
<dbReference type="OrthoDB" id="10316614at2759"/>
<dbReference type="Proteomes" id="UP000256328">
    <property type="component" value="Unassembled WGS sequence"/>
</dbReference>
<dbReference type="EMBL" id="PDLN01000022">
    <property type="protein sequence ID" value="RDW57730.1"/>
    <property type="molecule type" value="Genomic_DNA"/>
</dbReference>
<accession>A0A3D8Q7U2</accession>
<keyword evidence="1" id="KW-0175">Coiled coil</keyword>
<proteinExistence type="predicted"/>
<sequence length="367" mass="41830">MPSAQNVAADVARAFLVTPPPNSEACAECSHSTCHAILGKSLLKIKEGQDDMDHRVRELEMRPLQAHEQAWRKRSSSPLSAPPSFYEALDERIQQLPIVEINDNIAAMEKKLDGLQEEFDETFGTIDEKLDNLTAEIDDVEVRLTAKIDDLEVRLTNKIDDLEVRLTTQFTQLKTQFTQLQRQRFNGLVTRPTDVVQPVMFLQEMDGQWKEFTTPRKKLSWWWRLHQPEKRSRVVQLVRDMDIAWEGWLLGDDDLDSSDDEDSDDLDPTIPETLEDAVVRNQQALVVAIFTELGLDYSHFEDMNRRHELRSYERAIASTKRSHHLPSHERRIPEEPLGGSYMGSPTEVNTVVVGRPAQGSTTASGSS</sequence>
<dbReference type="AlphaFoldDB" id="A0A3D8Q7U2"/>
<evidence type="ECO:0000313" key="3">
    <source>
        <dbReference type="EMBL" id="RDW57730.1"/>
    </source>
</evidence>
<keyword evidence="4" id="KW-1185">Reference proteome</keyword>
<organism evidence="3 4">
    <name type="scientific">Coleophoma crateriformis</name>
    <dbReference type="NCBI Taxonomy" id="565419"/>
    <lineage>
        <taxon>Eukaryota</taxon>
        <taxon>Fungi</taxon>
        <taxon>Dikarya</taxon>
        <taxon>Ascomycota</taxon>
        <taxon>Pezizomycotina</taxon>
        <taxon>Leotiomycetes</taxon>
        <taxon>Helotiales</taxon>
        <taxon>Dermateaceae</taxon>
        <taxon>Coleophoma</taxon>
    </lineage>
</organism>
<evidence type="ECO:0000256" key="2">
    <source>
        <dbReference type="SAM" id="MobiDB-lite"/>
    </source>
</evidence>
<feature type="region of interest" description="Disordered" evidence="2">
    <location>
        <begin position="318"/>
        <end position="344"/>
    </location>
</feature>
<comment type="caution">
    <text evidence="3">The sequence shown here is derived from an EMBL/GenBank/DDBJ whole genome shotgun (WGS) entry which is preliminary data.</text>
</comment>
<gene>
    <name evidence="3" type="ORF">BP5796_12531</name>
</gene>
<evidence type="ECO:0000313" key="4">
    <source>
        <dbReference type="Proteomes" id="UP000256328"/>
    </source>
</evidence>
<evidence type="ECO:0000256" key="1">
    <source>
        <dbReference type="SAM" id="Coils"/>
    </source>
</evidence>
<protein>
    <submittedName>
        <fullName evidence="3">Uncharacterized protein</fullName>
    </submittedName>
</protein>
<feature type="coiled-coil region" evidence="1">
    <location>
        <begin position="98"/>
        <end position="150"/>
    </location>
</feature>
<reference evidence="3 4" key="1">
    <citation type="journal article" date="2018" name="IMA Fungus">
        <title>IMA Genome-F 9: Draft genome sequence of Annulohypoxylon stygium, Aspergillus mulundensis, Berkeleyomyces basicola (syn. Thielaviopsis basicola), Ceratocystis smalleyi, two Cercospora beticola strains, Coleophoma cylindrospora, Fusarium fracticaudum, Phialophora cf. hyalina, and Morchella septimelata.</title>
        <authorList>
            <person name="Wingfield B.D."/>
            <person name="Bills G.F."/>
            <person name="Dong Y."/>
            <person name="Huang W."/>
            <person name="Nel W.J."/>
            <person name="Swalarsk-Parry B.S."/>
            <person name="Vaghefi N."/>
            <person name="Wilken P.M."/>
            <person name="An Z."/>
            <person name="de Beer Z.W."/>
            <person name="De Vos L."/>
            <person name="Chen L."/>
            <person name="Duong T.A."/>
            <person name="Gao Y."/>
            <person name="Hammerbacher A."/>
            <person name="Kikkert J.R."/>
            <person name="Li Y."/>
            <person name="Li H."/>
            <person name="Li K."/>
            <person name="Li Q."/>
            <person name="Liu X."/>
            <person name="Ma X."/>
            <person name="Naidoo K."/>
            <person name="Pethybridge S.J."/>
            <person name="Sun J."/>
            <person name="Steenkamp E.T."/>
            <person name="van der Nest M.A."/>
            <person name="van Wyk S."/>
            <person name="Wingfield M.J."/>
            <person name="Xiong C."/>
            <person name="Yue Q."/>
            <person name="Zhang X."/>
        </authorList>
    </citation>
    <scope>NUCLEOTIDE SEQUENCE [LARGE SCALE GENOMIC DNA]</scope>
    <source>
        <strain evidence="3 4">BP5796</strain>
    </source>
</reference>
<name>A0A3D8Q7U2_9HELO</name>